<keyword evidence="3" id="KW-1185">Reference proteome</keyword>
<dbReference type="PANTHER" id="PTHR47099">
    <property type="entry name" value="METHYLCOBAMIDE:COM METHYLTRANSFERASE MTBA"/>
    <property type="match status" value="1"/>
</dbReference>
<dbReference type="GO" id="GO:0004853">
    <property type="term" value="F:uroporphyrinogen decarboxylase activity"/>
    <property type="evidence" value="ECO:0007669"/>
    <property type="project" value="InterPro"/>
</dbReference>
<evidence type="ECO:0000313" key="3">
    <source>
        <dbReference type="Proteomes" id="UP000464954"/>
    </source>
</evidence>
<dbReference type="InterPro" id="IPR000257">
    <property type="entry name" value="Uroporphyrinogen_deCOase"/>
</dbReference>
<dbReference type="GO" id="GO:0006779">
    <property type="term" value="P:porphyrin-containing compound biosynthetic process"/>
    <property type="evidence" value="ECO:0007669"/>
    <property type="project" value="InterPro"/>
</dbReference>
<dbReference type="InterPro" id="IPR038071">
    <property type="entry name" value="UROD/MetE-like_sf"/>
</dbReference>
<dbReference type="InterPro" id="IPR052024">
    <property type="entry name" value="Methanogen_methyltrans"/>
</dbReference>
<gene>
    <name evidence="2" type="ORF">GT409_02445</name>
</gene>
<protein>
    <recommendedName>
        <fullName evidence="1">Uroporphyrinogen decarboxylase (URO-D) domain-containing protein</fullName>
    </recommendedName>
</protein>
<feature type="domain" description="Uroporphyrinogen decarboxylase (URO-D)" evidence="1">
    <location>
        <begin position="165"/>
        <end position="341"/>
    </location>
</feature>
<dbReference type="EMBL" id="CP047593">
    <property type="protein sequence ID" value="QHI68360.1"/>
    <property type="molecule type" value="Genomic_DNA"/>
</dbReference>
<organism evidence="2 3">
    <name type="scientific">Tichowtungia aerotolerans</name>
    <dbReference type="NCBI Taxonomy" id="2697043"/>
    <lineage>
        <taxon>Bacteria</taxon>
        <taxon>Pseudomonadati</taxon>
        <taxon>Kiritimatiellota</taxon>
        <taxon>Tichowtungiia</taxon>
        <taxon>Tichowtungiales</taxon>
        <taxon>Tichowtungiaceae</taxon>
        <taxon>Tichowtungia</taxon>
    </lineage>
</organism>
<accession>A0A6P1M1A5</accession>
<name>A0A6P1M1A5_9BACT</name>
<dbReference type="KEGG" id="taer:GT409_02445"/>
<dbReference type="Proteomes" id="UP000464954">
    <property type="component" value="Chromosome"/>
</dbReference>
<evidence type="ECO:0000313" key="2">
    <source>
        <dbReference type="EMBL" id="QHI68360.1"/>
    </source>
</evidence>
<dbReference type="PANTHER" id="PTHR47099:SF1">
    <property type="entry name" value="METHYLCOBAMIDE:COM METHYLTRANSFERASE MTBA"/>
    <property type="match status" value="1"/>
</dbReference>
<dbReference type="SUPFAM" id="SSF51726">
    <property type="entry name" value="UROD/MetE-like"/>
    <property type="match status" value="1"/>
</dbReference>
<proteinExistence type="predicted"/>
<dbReference type="Pfam" id="PF01208">
    <property type="entry name" value="URO-D"/>
    <property type="match status" value="1"/>
</dbReference>
<dbReference type="AlphaFoldDB" id="A0A6P1M1A5"/>
<reference evidence="2 3" key="1">
    <citation type="submission" date="2020-01" db="EMBL/GenBank/DDBJ databases">
        <title>Ponticoccus aerotolerans gen. nov., sp. nov., an anaerobic bacterium and proposal of Ponticoccusceae fam. nov., Ponticoccusles ord. nov. and Ponticoccuse classis nov. in the phylum Kiritimatiellaeota.</title>
        <authorList>
            <person name="Zhou L.Y."/>
            <person name="Du Z.J."/>
        </authorList>
    </citation>
    <scope>NUCLEOTIDE SEQUENCE [LARGE SCALE GENOMIC DNA]</scope>
    <source>
        <strain evidence="2 3">S-5007</strain>
    </source>
</reference>
<sequence length="353" mass="39872">MSYENGWAAINLEMPPKVPRCEYSAHMHWDLVNTVTGSNLLPTSTPEDQQAGSSAFVKKWDYGFFWTCLTVAKELDACRTDMGHAEYAAGGVDLRETVSCPFSTPEEVLAFDPWAAYGERSHTELVQGYNDHYALQCKKYPNSVNVTGIYISLMSGLIEIFGWDMMLMAMADPEEFGEVANRYASWIQQYFNALADCDAPCVMIHDDIVWTSGPFTSPDWYREFIFPNYKKLFAPIHESGKKLMYTSDGDYSMFIDDIADVGITGFVMEPMTDMAYIAEKYGKTHAFIGNADTRVLLSGTKDEIRAEVQRCVDIGRKCPGFIMAVGNHIPANTPVENALYYNEVYEELAWRQL</sequence>
<dbReference type="RefSeq" id="WP_160626604.1">
    <property type="nucleotide sequence ID" value="NZ_CP047593.1"/>
</dbReference>
<evidence type="ECO:0000259" key="1">
    <source>
        <dbReference type="Pfam" id="PF01208"/>
    </source>
</evidence>
<dbReference type="Gene3D" id="3.20.20.210">
    <property type="match status" value="1"/>
</dbReference>